<dbReference type="Proteomes" id="UP000426027">
    <property type="component" value="Chromosome"/>
</dbReference>
<dbReference type="PANTHER" id="PTHR33608">
    <property type="entry name" value="BLL2464 PROTEIN"/>
    <property type="match status" value="1"/>
</dbReference>
<dbReference type="EMBL" id="CP046566">
    <property type="protein sequence ID" value="QGW29305.1"/>
    <property type="molecule type" value="Genomic_DNA"/>
</dbReference>
<sequence>MSDLKAILKQIQRLEIRSRRLSNHVFAGEYHSAFKGRGMTFKEVREYFPGDDIRFIDWNVSARFGHPFSKLFEEERSLTLMLLLDMSASTSTGTRQKTKRTLMTEMAAALAFAAMGNNDKVGAILFTNEVELLIPPGKGKGHVLYMLRKILAHEPKGNSTNIEPALKLLQQTMKQTTISFVLSDFAAPNCSKAMKATAVRHDCIAIHLFDQLDFQLPANTLLPLIDPETQQVSWVDTHDTKALAQWQQQFVAYTQRLKDSITAAGWDYLRFRTDHDFVPTLQQFFLNRIKRVNH</sequence>
<organism evidence="2 3">
    <name type="scientific">Phnomibacter ginsenosidimutans</name>
    <dbReference type="NCBI Taxonomy" id="2676868"/>
    <lineage>
        <taxon>Bacteria</taxon>
        <taxon>Pseudomonadati</taxon>
        <taxon>Bacteroidota</taxon>
        <taxon>Chitinophagia</taxon>
        <taxon>Chitinophagales</taxon>
        <taxon>Chitinophagaceae</taxon>
        <taxon>Phnomibacter</taxon>
    </lineage>
</organism>
<dbReference type="AlphaFoldDB" id="A0A6I6GLG1"/>
<dbReference type="Pfam" id="PF01882">
    <property type="entry name" value="DUF58"/>
    <property type="match status" value="1"/>
</dbReference>
<name>A0A6I6GLG1_9BACT</name>
<feature type="domain" description="DUF58" evidence="1">
    <location>
        <begin position="43"/>
        <end position="249"/>
    </location>
</feature>
<dbReference type="SUPFAM" id="SSF53300">
    <property type="entry name" value="vWA-like"/>
    <property type="match status" value="1"/>
</dbReference>
<keyword evidence="3" id="KW-1185">Reference proteome</keyword>
<dbReference type="KEGG" id="fls:GLV81_15340"/>
<dbReference type="RefSeq" id="WP_157479657.1">
    <property type="nucleotide sequence ID" value="NZ_CP046566.1"/>
</dbReference>
<proteinExistence type="predicted"/>
<evidence type="ECO:0000313" key="2">
    <source>
        <dbReference type="EMBL" id="QGW29305.1"/>
    </source>
</evidence>
<gene>
    <name evidence="2" type="ORF">GLV81_15340</name>
</gene>
<dbReference type="InterPro" id="IPR002881">
    <property type="entry name" value="DUF58"/>
</dbReference>
<accession>A0A6I6GLG1</accession>
<dbReference type="InterPro" id="IPR036465">
    <property type="entry name" value="vWFA_dom_sf"/>
</dbReference>
<protein>
    <submittedName>
        <fullName evidence="2">DUF58 domain-containing protein</fullName>
    </submittedName>
</protein>
<evidence type="ECO:0000259" key="1">
    <source>
        <dbReference type="Pfam" id="PF01882"/>
    </source>
</evidence>
<reference evidence="2 3" key="1">
    <citation type="submission" date="2019-11" db="EMBL/GenBank/DDBJ databases">
        <authorList>
            <person name="Im W.T."/>
        </authorList>
    </citation>
    <scope>NUCLEOTIDE SEQUENCE [LARGE SCALE GENOMIC DNA]</scope>
    <source>
        <strain evidence="2 3">SB-02</strain>
    </source>
</reference>
<dbReference type="Gene3D" id="3.40.50.410">
    <property type="entry name" value="von Willebrand factor, type A domain"/>
    <property type="match status" value="1"/>
</dbReference>
<evidence type="ECO:0000313" key="3">
    <source>
        <dbReference type="Proteomes" id="UP000426027"/>
    </source>
</evidence>
<dbReference type="PANTHER" id="PTHR33608:SF6">
    <property type="entry name" value="BLL2464 PROTEIN"/>
    <property type="match status" value="1"/>
</dbReference>